<evidence type="ECO:0000256" key="1">
    <source>
        <dbReference type="SAM" id="MobiDB-lite"/>
    </source>
</evidence>
<organism evidence="2 3">
    <name type="scientific">Oryza meyeriana var. granulata</name>
    <dbReference type="NCBI Taxonomy" id="110450"/>
    <lineage>
        <taxon>Eukaryota</taxon>
        <taxon>Viridiplantae</taxon>
        <taxon>Streptophyta</taxon>
        <taxon>Embryophyta</taxon>
        <taxon>Tracheophyta</taxon>
        <taxon>Spermatophyta</taxon>
        <taxon>Magnoliopsida</taxon>
        <taxon>Liliopsida</taxon>
        <taxon>Poales</taxon>
        <taxon>Poaceae</taxon>
        <taxon>BOP clade</taxon>
        <taxon>Oryzoideae</taxon>
        <taxon>Oryzeae</taxon>
        <taxon>Oryzinae</taxon>
        <taxon>Oryza</taxon>
        <taxon>Oryza meyeriana</taxon>
    </lineage>
</organism>
<dbReference type="EMBL" id="SPHZ02000009">
    <property type="protein sequence ID" value="KAF0900255.1"/>
    <property type="molecule type" value="Genomic_DNA"/>
</dbReference>
<evidence type="ECO:0008006" key="4">
    <source>
        <dbReference type="Google" id="ProtNLM"/>
    </source>
</evidence>
<sequence length="105" mass="10875">MTGGPSSPVGSAVLFGVGGGNGSRGEGSASPKAAKEQRKGKGKPGKTWLSDENVAQFNGLQVEKKLAIDNMAAAAREHAQALAEHAATEKEKVKVEKKSRSTRNC</sequence>
<name>A0A6G1CHY2_9ORYZ</name>
<dbReference type="Proteomes" id="UP000479710">
    <property type="component" value="Unassembled WGS sequence"/>
</dbReference>
<evidence type="ECO:0000313" key="2">
    <source>
        <dbReference type="EMBL" id="KAF0900255.1"/>
    </source>
</evidence>
<comment type="caution">
    <text evidence="2">The sequence shown here is derived from an EMBL/GenBank/DDBJ whole genome shotgun (WGS) entry which is preliminary data.</text>
</comment>
<keyword evidence="3" id="KW-1185">Reference proteome</keyword>
<protein>
    <recommendedName>
        <fullName evidence="4">No apical meristem-associated C-terminal domain-containing protein</fullName>
    </recommendedName>
</protein>
<feature type="compositionally biased region" description="Gly residues" evidence="1">
    <location>
        <begin position="16"/>
        <end position="25"/>
    </location>
</feature>
<reference evidence="2 3" key="1">
    <citation type="submission" date="2019-11" db="EMBL/GenBank/DDBJ databases">
        <title>Whole genome sequence of Oryza granulata.</title>
        <authorList>
            <person name="Li W."/>
        </authorList>
    </citation>
    <scope>NUCLEOTIDE SEQUENCE [LARGE SCALE GENOMIC DNA]</scope>
    <source>
        <strain evidence="3">cv. Menghai</strain>
        <tissue evidence="2">Leaf</tissue>
    </source>
</reference>
<proteinExistence type="predicted"/>
<gene>
    <name evidence="2" type="ORF">E2562_029810</name>
</gene>
<feature type="region of interest" description="Disordered" evidence="1">
    <location>
        <begin position="1"/>
        <end position="50"/>
    </location>
</feature>
<feature type="compositionally biased region" description="Basic and acidic residues" evidence="1">
    <location>
        <begin position="86"/>
        <end position="99"/>
    </location>
</feature>
<feature type="region of interest" description="Disordered" evidence="1">
    <location>
        <begin position="82"/>
        <end position="105"/>
    </location>
</feature>
<accession>A0A6G1CHY2</accession>
<evidence type="ECO:0000313" key="3">
    <source>
        <dbReference type="Proteomes" id="UP000479710"/>
    </source>
</evidence>
<dbReference type="AlphaFoldDB" id="A0A6G1CHY2"/>